<feature type="non-terminal residue" evidence="1">
    <location>
        <position position="143"/>
    </location>
</feature>
<organism evidence="1 2">
    <name type="scientific">Mycoplasmopsis edwardii</name>
    <dbReference type="NCBI Taxonomy" id="53558"/>
    <lineage>
        <taxon>Bacteria</taxon>
        <taxon>Bacillati</taxon>
        <taxon>Mycoplasmatota</taxon>
        <taxon>Mycoplasmoidales</taxon>
        <taxon>Metamycoplasmataceae</taxon>
        <taxon>Mycoplasmopsis</taxon>
    </lineage>
</organism>
<name>A0A3B0PQC9_9BACT</name>
<accession>A0A3B0PQC9</accession>
<evidence type="ECO:0000313" key="2">
    <source>
        <dbReference type="Proteomes" id="UP000257559"/>
    </source>
</evidence>
<keyword evidence="2" id="KW-1185">Reference proteome</keyword>
<dbReference type="AlphaFoldDB" id="A0A3B0PQC9"/>
<evidence type="ECO:0000313" key="1">
    <source>
        <dbReference type="EMBL" id="SYV96945.1"/>
    </source>
</evidence>
<gene>
    <name evidence="1" type="primary">truB_2</name>
    <name evidence="1" type="ORF">NCTC10132_00289</name>
</gene>
<dbReference type="PANTHER" id="PTHR13767">
    <property type="entry name" value="TRNA-PSEUDOURIDINE SYNTHASE"/>
    <property type="match status" value="1"/>
</dbReference>
<dbReference type="EMBL" id="LS991951">
    <property type="protein sequence ID" value="SYV96945.1"/>
    <property type="molecule type" value="Genomic_DNA"/>
</dbReference>
<proteinExistence type="predicted"/>
<dbReference type="GO" id="GO:0140098">
    <property type="term" value="F:catalytic activity, acting on RNA"/>
    <property type="evidence" value="ECO:0007669"/>
    <property type="project" value="UniProtKB-ARBA"/>
</dbReference>
<dbReference type="GO" id="GO:0009982">
    <property type="term" value="F:pseudouridine synthase activity"/>
    <property type="evidence" value="ECO:0007669"/>
    <property type="project" value="InterPro"/>
</dbReference>
<dbReference type="SUPFAM" id="SSF55120">
    <property type="entry name" value="Pseudouridine synthase"/>
    <property type="match status" value="1"/>
</dbReference>
<sequence>MRTQKITIHNIELLEFNGEDFLIKTTVSSGTYIRALLVDIAKYLGTTCVMTKLKRSAVGQVKLGNLEPDQYSLINNNELFDIETYEANQKELAELSFGRKIYIKTNDKTLFIINPITKEICSVGKVEKNYFYPKKVFNKRLQW</sequence>
<dbReference type="GO" id="GO:1990481">
    <property type="term" value="P:mRNA pseudouridine synthesis"/>
    <property type="evidence" value="ECO:0007669"/>
    <property type="project" value="TreeGrafter"/>
</dbReference>
<dbReference type="InterPro" id="IPR020103">
    <property type="entry name" value="PsdUridine_synth_cat_dom_sf"/>
</dbReference>
<dbReference type="PANTHER" id="PTHR13767:SF2">
    <property type="entry name" value="PSEUDOURIDYLATE SYNTHASE TRUB1"/>
    <property type="match status" value="1"/>
</dbReference>
<dbReference type="GO" id="GO:0006400">
    <property type="term" value="P:tRNA modification"/>
    <property type="evidence" value="ECO:0007669"/>
    <property type="project" value="TreeGrafter"/>
</dbReference>
<dbReference type="Gene3D" id="3.30.2350.10">
    <property type="entry name" value="Pseudouridine synthase"/>
    <property type="match status" value="1"/>
</dbReference>
<dbReference type="GO" id="GO:0003723">
    <property type="term" value="F:RNA binding"/>
    <property type="evidence" value="ECO:0007669"/>
    <property type="project" value="InterPro"/>
</dbReference>
<dbReference type="Proteomes" id="UP000257559">
    <property type="component" value="Chromosome"/>
</dbReference>
<dbReference type="InterPro" id="IPR014780">
    <property type="entry name" value="tRNA_psdUridine_synth_TruB"/>
</dbReference>
<reference evidence="2" key="1">
    <citation type="submission" date="2018-06" db="EMBL/GenBank/DDBJ databases">
        <authorList>
            <consortium name="Pathogen Informatics"/>
        </authorList>
    </citation>
    <scope>NUCLEOTIDE SEQUENCE [LARGE SCALE GENOMIC DNA]</scope>
    <source>
        <strain evidence="2">NCTC10132</strain>
    </source>
</reference>
<protein>
    <submittedName>
        <fullName evidence="1">tRNA pseudouridine synthase B</fullName>
    </submittedName>
</protein>
<dbReference type="KEGG" id="medw:NCTC10132_00289"/>